<accession>A0A7J7NBN7</accession>
<evidence type="ECO:0000313" key="1">
    <source>
        <dbReference type="EMBL" id="KAF6164557.1"/>
    </source>
</evidence>
<organism evidence="1 2">
    <name type="scientific">Kingdonia uniflora</name>
    <dbReference type="NCBI Taxonomy" id="39325"/>
    <lineage>
        <taxon>Eukaryota</taxon>
        <taxon>Viridiplantae</taxon>
        <taxon>Streptophyta</taxon>
        <taxon>Embryophyta</taxon>
        <taxon>Tracheophyta</taxon>
        <taxon>Spermatophyta</taxon>
        <taxon>Magnoliopsida</taxon>
        <taxon>Ranunculales</taxon>
        <taxon>Circaeasteraceae</taxon>
        <taxon>Kingdonia</taxon>
    </lineage>
</organism>
<dbReference type="Proteomes" id="UP000541444">
    <property type="component" value="Unassembled WGS sequence"/>
</dbReference>
<dbReference type="EMBL" id="JACGCM010000926">
    <property type="protein sequence ID" value="KAF6164557.1"/>
    <property type="molecule type" value="Genomic_DNA"/>
</dbReference>
<proteinExistence type="predicted"/>
<dbReference type="OrthoDB" id="1912561at2759"/>
<gene>
    <name evidence="1" type="ORF">GIB67_025383</name>
</gene>
<protein>
    <submittedName>
        <fullName evidence="1">Uncharacterized protein</fullName>
    </submittedName>
</protein>
<evidence type="ECO:0000313" key="2">
    <source>
        <dbReference type="Proteomes" id="UP000541444"/>
    </source>
</evidence>
<name>A0A7J7NBN7_9MAGN</name>
<keyword evidence="2" id="KW-1185">Reference proteome</keyword>
<comment type="caution">
    <text evidence="1">The sequence shown here is derived from an EMBL/GenBank/DDBJ whole genome shotgun (WGS) entry which is preliminary data.</text>
</comment>
<reference evidence="1 2" key="1">
    <citation type="journal article" date="2020" name="IScience">
        <title>Genome Sequencing of the Endangered Kingdonia uniflora (Circaeasteraceae, Ranunculales) Reveals Potential Mechanisms of Evolutionary Specialization.</title>
        <authorList>
            <person name="Sun Y."/>
            <person name="Deng T."/>
            <person name="Zhang A."/>
            <person name="Moore M.J."/>
            <person name="Landis J.B."/>
            <person name="Lin N."/>
            <person name="Zhang H."/>
            <person name="Zhang X."/>
            <person name="Huang J."/>
            <person name="Zhang X."/>
            <person name="Sun H."/>
            <person name="Wang H."/>
        </authorList>
    </citation>
    <scope>NUCLEOTIDE SEQUENCE [LARGE SCALE GENOMIC DNA]</scope>
    <source>
        <strain evidence="1">TB1705</strain>
        <tissue evidence="1">Leaf</tissue>
    </source>
</reference>
<sequence>MVVLDKKEQPNPEYLTWEYYDQLVLCMINSTLSEEILSHVVGLEISREICGRANHTAVQWYKRFDHTFPSDEIPEAFASMTIGDPHKPA</sequence>
<dbReference type="AlphaFoldDB" id="A0A7J7NBN7"/>